<keyword evidence="1" id="KW-0805">Transcription regulation</keyword>
<evidence type="ECO:0000256" key="2">
    <source>
        <dbReference type="ARBA" id="ARBA00023163"/>
    </source>
</evidence>
<comment type="caution">
    <text evidence="5">The sequence shown here is derived from an EMBL/GenBank/DDBJ whole genome shotgun (WGS) entry which is preliminary data.</text>
</comment>
<dbReference type="Gene3D" id="4.10.280.10">
    <property type="entry name" value="Helix-loop-helix DNA-binding domain"/>
    <property type="match status" value="1"/>
</dbReference>
<reference evidence="5 6" key="1">
    <citation type="submission" date="2020-10" db="EMBL/GenBank/DDBJ databases">
        <title>The Coptis chinensis genome and diversification of protoberbering-type alkaloids.</title>
        <authorList>
            <person name="Wang B."/>
            <person name="Shu S."/>
            <person name="Song C."/>
            <person name="Liu Y."/>
        </authorList>
    </citation>
    <scope>NUCLEOTIDE SEQUENCE [LARGE SCALE GENOMIC DNA]</scope>
    <source>
        <strain evidence="5">HL-2020</strain>
        <tissue evidence="5">Leaf</tissue>
    </source>
</reference>
<keyword evidence="3" id="KW-0175">Coiled coil</keyword>
<organism evidence="5 6">
    <name type="scientific">Coptis chinensis</name>
    <dbReference type="NCBI Taxonomy" id="261450"/>
    <lineage>
        <taxon>Eukaryota</taxon>
        <taxon>Viridiplantae</taxon>
        <taxon>Streptophyta</taxon>
        <taxon>Embryophyta</taxon>
        <taxon>Tracheophyta</taxon>
        <taxon>Spermatophyta</taxon>
        <taxon>Magnoliopsida</taxon>
        <taxon>Ranunculales</taxon>
        <taxon>Ranunculaceae</taxon>
        <taxon>Coptidoideae</taxon>
        <taxon>Coptis</taxon>
    </lineage>
</organism>
<sequence length="231" mass="26469">MDSFLLEELENEIFWPEPIPVVQSSFVPYAKPIGGFHSKSSVKGKSISKRMIEFLRAHPTKRTEERQEDDNDRSYRHMINERLRREKQKQTYDSLHSLLPRGTKIDKNSVLQTAALQLQELKGLKEELQARNRELEKKLLANEGARAETAVIRLKRQISSSGIDSILGVLRCLNNMGLKVRTIRSEFSVSEFLAALKIEPKIEALVVEKAVQGALEEVERNCVLDFPTRGW</sequence>
<evidence type="ECO:0000256" key="3">
    <source>
        <dbReference type="SAM" id="Coils"/>
    </source>
</evidence>
<dbReference type="Proteomes" id="UP000631114">
    <property type="component" value="Unassembled WGS sequence"/>
</dbReference>
<gene>
    <name evidence="5" type="ORF">IFM89_005129</name>
</gene>
<feature type="domain" description="BHLH" evidence="4">
    <location>
        <begin position="72"/>
        <end position="121"/>
    </location>
</feature>
<name>A0A835IHL8_9MAGN</name>
<protein>
    <recommendedName>
        <fullName evidence="4">BHLH domain-containing protein</fullName>
    </recommendedName>
</protein>
<dbReference type="EMBL" id="JADFTS010000002">
    <property type="protein sequence ID" value="KAF9619115.1"/>
    <property type="molecule type" value="Genomic_DNA"/>
</dbReference>
<dbReference type="AlphaFoldDB" id="A0A835IHL8"/>
<feature type="coiled-coil region" evidence="3">
    <location>
        <begin position="111"/>
        <end position="145"/>
    </location>
</feature>
<keyword evidence="6" id="KW-1185">Reference proteome</keyword>
<dbReference type="PANTHER" id="PTHR46665">
    <property type="entry name" value="TRANSCRIPTION FACTOR BHLH041-RELATED-RELATED"/>
    <property type="match status" value="1"/>
</dbReference>
<keyword evidence="2" id="KW-0804">Transcription</keyword>
<dbReference type="InterPro" id="IPR036638">
    <property type="entry name" value="HLH_DNA-bd_sf"/>
</dbReference>
<dbReference type="CDD" id="cd11393">
    <property type="entry name" value="bHLH_AtbHLH_like"/>
    <property type="match status" value="1"/>
</dbReference>
<dbReference type="GO" id="GO:0046983">
    <property type="term" value="F:protein dimerization activity"/>
    <property type="evidence" value="ECO:0007669"/>
    <property type="project" value="InterPro"/>
</dbReference>
<dbReference type="Pfam" id="PF00010">
    <property type="entry name" value="HLH"/>
    <property type="match status" value="1"/>
</dbReference>
<dbReference type="InterPro" id="IPR044658">
    <property type="entry name" value="bHLH92/bHLH041-like"/>
</dbReference>
<proteinExistence type="predicted"/>
<dbReference type="OrthoDB" id="1885111at2759"/>
<evidence type="ECO:0000313" key="5">
    <source>
        <dbReference type="EMBL" id="KAF9619115.1"/>
    </source>
</evidence>
<dbReference type="SMART" id="SM00353">
    <property type="entry name" value="HLH"/>
    <property type="match status" value="1"/>
</dbReference>
<dbReference type="PROSITE" id="PS50888">
    <property type="entry name" value="BHLH"/>
    <property type="match status" value="1"/>
</dbReference>
<evidence type="ECO:0000313" key="6">
    <source>
        <dbReference type="Proteomes" id="UP000631114"/>
    </source>
</evidence>
<dbReference type="PANTHER" id="PTHR46665:SF6">
    <property type="entry name" value="TRANSCRIPTION FACTOR BHLH92"/>
    <property type="match status" value="1"/>
</dbReference>
<dbReference type="InterPro" id="IPR011598">
    <property type="entry name" value="bHLH_dom"/>
</dbReference>
<evidence type="ECO:0000259" key="4">
    <source>
        <dbReference type="PROSITE" id="PS50888"/>
    </source>
</evidence>
<dbReference type="InterPro" id="IPR045239">
    <property type="entry name" value="bHLH95_bHLH"/>
</dbReference>
<accession>A0A835IHL8</accession>
<evidence type="ECO:0000256" key="1">
    <source>
        <dbReference type="ARBA" id="ARBA00023015"/>
    </source>
</evidence>
<dbReference type="SUPFAM" id="SSF47459">
    <property type="entry name" value="HLH, helix-loop-helix DNA-binding domain"/>
    <property type="match status" value="1"/>
</dbReference>